<sequence length="159" mass="18617">MWFDECKKKFCWDDEHAHEIRRVVEFQGSSRLKGMTFEIRKNGKQSVWLSKEVYDGLCAYWKCNKFKEKRALSKTNRASPLEVGSSAHCGGSIPHSEHRRRLAEELKREPMIDESFARTRSRKKYQSFVDEKSEEAYGSNSHGGEDRDEDDNDDDDDDD</sequence>
<accession>A0A9Q1Q694</accession>
<dbReference type="EMBL" id="JAKOGI010000761">
    <property type="protein sequence ID" value="KAJ8430752.1"/>
    <property type="molecule type" value="Genomic_DNA"/>
</dbReference>
<evidence type="ECO:0000313" key="2">
    <source>
        <dbReference type="EMBL" id="KAJ8430752.1"/>
    </source>
</evidence>
<feature type="compositionally biased region" description="Basic and acidic residues" evidence="1">
    <location>
        <begin position="102"/>
        <end position="117"/>
    </location>
</feature>
<dbReference type="AlphaFoldDB" id="A0A9Q1Q694"/>
<dbReference type="OrthoDB" id="1434255at2759"/>
<reference evidence="2" key="1">
    <citation type="submission" date="2022-04" db="EMBL/GenBank/DDBJ databases">
        <title>Carnegiea gigantea Genome sequencing and assembly v2.</title>
        <authorList>
            <person name="Copetti D."/>
            <person name="Sanderson M.J."/>
            <person name="Burquez A."/>
            <person name="Wojciechowski M.F."/>
        </authorList>
    </citation>
    <scope>NUCLEOTIDE SEQUENCE</scope>
    <source>
        <strain evidence="2">SGP5-SGP5p</strain>
        <tissue evidence="2">Aerial part</tissue>
    </source>
</reference>
<evidence type="ECO:0000313" key="3">
    <source>
        <dbReference type="Proteomes" id="UP001153076"/>
    </source>
</evidence>
<feature type="region of interest" description="Disordered" evidence="1">
    <location>
        <begin position="74"/>
        <end position="159"/>
    </location>
</feature>
<feature type="compositionally biased region" description="Acidic residues" evidence="1">
    <location>
        <begin position="146"/>
        <end position="159"/>
    </location>
</feature>
<dbReference type="Pfam" id="PF03004">
    <property type="entry name" value="Transposase_24"/>
    <property type="match status" value="1"/>
</dbReference>
<evidence type="ECO:0000256" key="1">
    <source>
        <dbReference type="SAM" id="MobiDB-lite"/>
    </source>
</evidence>
<keyword evidence="3" id="KW-1185">Reference proteome</keyword>
<gene>
    <name evidence="2" type="ORF">Cgig2_009643</name>
</gene>
<comment type="caution">
    <text evidence="2">The sequence shown here is derived from an EMBL/GenBank/DDBJ whole genome shotgun (WGS) entry which is preliminary data.</text>
</comment>
<organism evidence="2 3">
    <name type="scientific">Carnegiea gigantea</name>
    <dbReference type="NCBI Taxonomy" id="171969"/>
    <lineage>
        <taxon>Eukaryota</taxon>
        <taxon>Viridiplantae</taxon>
        <taxon>Streptophyta</taxon>
        <taxon>Embryophyta</taxon>
        <taxon>Tracheophyta</taxon>
        <taxon>Spermatophyta</taxon>
        <taxon>Magnoliopsida</taxon>
        <taxon>eudicotyledons</taxon>
        <taxon>Gunneridae</taxon>
        <taxon>Pentapetalae</taxon>
        <taxon>Caryophyllales</taxon>
        <taxon>Cactineae</taxon>
        <taxon>Cactaceae</taxon>
        <taxon>Cactoideae</taxon>
        <taxon>Echinocereeae</taxon>
        <taxon>Carnegiea</taxon>
    </lineage>
</organism>
<dbReference type="Proteomes" id="UP001153076">
    <property type="component" value="Unassembled WGS sequence"/>
</dbReference>
<protein>
    <submittedName>
        <fullName evidence="2">Uncharacterized protein</fullName>
    </submittedName>
</protein>
<dbReference type="InterPro" id="IPR004252">
    <property type="entry name" value="Probable_transposase_24"/>
</dbReference>
<name>A0A9Q1Q694_9CARY</name>
<proteinExistence type="predicted"/>